<dbReference type="CDD" id="cd05233">
    <property type="entry name" value="SDR_c"/>
    <property type="match status" value="1"/>
</dbReference>
<dbReference type="Pfam" id="PF13561">
    <property type="entry name" value="adh_short_C2"/>
    <property type="match status" value="1"/>
</dbReference>
<accession>A0ABU8MZR8</accession>
<keyword evidence="4" id="KW-1185">Reference proteome</keyword>
<dbReference type="PROSITE" id="PS00061">
    <property type="entry name" value="ADH_SHORT"/>
    <property type="match status" value="1"/>
</dbReference>
<dbReference type="EMBL" id="JBBEGL010000001">
    <property type="protein sequence ID" value="MEJ2885478.1"/>
    <property type="molecule type" value="Genomic_DNA"/>
</dbReference>
<proteinExistence type="inferred from homology"/>
<dbReference type="InterPro" id="IPR002347">
    <property type="entry name" value="SDR_fam"/>
</dbReference>
<keyword evidence="2" id="KW-0560">Oxidoreductase</keyword>
<dbReference type="SUPFAM" id="SSF51735">
    <property type="entry name" value="NAD(P)-binding Rossmann-fold domains"/>
    <property type="match status" value="1"/>
</dbReference>
<sequence length="251" mass="24963">MAPETSRVLLVTGGSRGIGAAVVDRAAAAGWDVCLTYRSDAGAAETVAGRAREQGVQAVAVRADVAVEADVEAAFAAADALGPLGGVVVNAGVVVPKSRVDAMSAERVTAMLTVNVVGAVVSCREAVRRLSTAHGGPGGSIVIVSSAAARLGSPGEYVDYAASKAATDTLGLGLAKEVADEGVRVNVVRPGIIDTELHAVGGQPDRVARIGPLVPVGRAGTADEVAAAIAWLLSDEASYCTGSVLDVAGGR</sequence>
<dbReference type="PANTHER" id="PTHR43639">
    <property type="entry name" value="OXIDOREDUCTASE, SHORT-CHAIN DEHYDROGENASE/REDUCTASE FAMILY (AFU_ORTHOLOGUE AFUA_5G02870)"/>
    <property type="match status" value="1"/>
</dbReference>
<name>A0ABU8MZR8_9PSEU</name>
<dbReference type="PRINTS" id="PR00081">
    <property type="entry name" value="GDHRDH"/>
</dbReference>
<dbReference type="PANTHER" id="PTHR43639:SF1">
    <property type="entry name" value="SHORT-CHAIN DEHYDROGENASE_REDUCTASE FAMILY PROTEIN"/>
    <property type="match status" value="1"/>
</dbReference>
<dbReference type="InterPro" id="IPR020904">
    <property type="entry name" value="Sc_DH/Rdtase_CS"/>
</dbReference>
<gene>
    <name evidence="3" type="ORF">WCD41_03385</name>
</gene>
<evidence type="ECO:0000256" key="2">
    <source>
        <dbReference type="ARBA" id="ARBA00023002"/>
    </source>
</evidence>
<organism evidence="3 4">
    <name type="scientific">Actinomycetospora aeridis</name>
    <dbReference type="NCBI Taxonomy" id="3129231"/>
    <lineage>
        <taxon>Bacteria</taxon>
        <taxon>Bacillati</taxon>
        <taxon>Actinomycetota</taxon>
        <taxon>Actinomycetes</taxon>
        <taxon>Pseudonocardiales</taxon>
        <taxon>Pseudonocardiaceae</taxon>
        <taxon>Actinomycetospora</taxon>
    </lineage>
</organism>
<reference evidence="3 4" key="1">
    <citation type="submission" date="2024-03" db="EMBL/GenBank/DDBJ databases">
        <title>Actinomycetospora sp. OC33-EN06, a novel actinomycete isolated from wild orchid (Aerides multiflora).</title>
        <authorList>
            <person name="Suriyachadkun C."/>
        </authorList>
    </citation>
    <scope>NUCLEOTIDE SEQUENCE [LARGE SCALE GENOMIC DNA]</scope>
    <source>
        <strain evidence="3 4">OC33-EN06</strain>
    </source>
</reference>
<dbReference type="Gene3D" id="3.40.50.720">
    <property type="entry name" value="NAD(P)-binding Rossmann-like Domain"/>
    <property type="match status" value="1"/>
</dbReference>
<dbReference type="Proteomes" id="UP001370100">
    <property type="component" value="Unassembled WGS sequence"/>
</dbReference>
<comment type="similarity">
    <text evidence="1">Belongs to the short-chain dehydrogenases/reductases (SDR) family.</text>
</comment>
<evidence type="ECO:0000256" key="1">
    <source>
        <dbReference type="ARBA" id="ARBA00006484"/>
    </source>
</evidence>
<evidence type="ECO:0000313" key="3">
    <source>
        <dbReference type="EMBL" id="MEJ2885478.1"/>
    </source>
</evidence>
<protein>
    <submittedName>
        <fullName evidence="3">SDR family oxidoreductase</fullName>
    </submittedName>
</protein>
<dbReference type="RefSeq" id="WP_337711956.1">
    <property type="nucleotide sequence ID" value="NZ_JBBEGL010000001.1"/>
</dbReference>
<comment type="caution">
    <text evidence="3">The sequence shown here is derived from an EMBL/GenBank/DDBJ whole genome shotgun (WGS) entry which is preliminary data.</text>
</comment>
<dbReference type="InterPro" id="IPR036291">
    <property type="entry name" value="NAD(P)-bd_dom_sf"/>
</dbReference>
<evidence type="ECO:0000313" key="4">
    <source>
        <dbReference type="Proteomes" id="UP001370100"/>
    </source>
</evidence>